<comment type="caution">
    <text evidence="5">The sequence shown here is derived from an EMBL/GenBank/DDBJ whole genome shotgun (WGS) entry which is preliminary data.</text>
</comment>
<evidence type="ECO:0000259" key="4">
    <source>
        <dbReference type="Pfam" id="PF00155"/>
    </source>
</evidence>
<dbReference type="PROSITE" id="PS00105">
    <property type="entry name" value="AA_TRANSFER_CLASS_1"/>
    <property type="match status" value="1"/>
</dbReference>
<dbReference type="InterPro" id="IPR015421">
    <property type="entry name" value="PyrdxlP-dep_Trfase_major"/>
</dbReference>
<keyword evidence="3" id="KW-0808">Transferase</keyword>
<keyword evidence="6" id="KW-1185">Reference proteome</keyword>
<feature type="domain" description="Aminotransferase class I/classII large" evidence="4">
    <location>
        <begin position="63"/>
        <end position="314"/>
    </location>
</feature>
<comment type="cofactor">
    <cofactor evidence="1 3">
        <name>pyridoxal 5'-phosphate</name>
        <dbReference type="ChEBI" id="CHEBI:597326"/>
    </cofactor>
</comment>
<comment type="similarity">
    <text evidence="3">Belongs to the class-I pyridoxal-phosphate-dependent aminotransferase family.</text>
</comment>
<dbReference type="InterPro" id="IPR015424">
    <property type="entry name" value="PyrdxlP-dep_Trfase"/>
</dbReference>
<proteinExistence type="inferred from homology"/>
<organism evidence="5 6">
    <name type="scientific">Psychromonas marina</name>
    <dbReference type="NCBI Taxonomy" id="88364"/>
    <lineage>
        <taxon>Bacteria</taxon>
        <taxon>Pseudomonadati</taxon>
        <taxon>Pseudomonadota</taxon>
        <taxon>Gammaproteobacteria</taxon>
        <taxon>Alteromonadales</taxon>
        <taxon>Psychromonadaceae</taxon>
        <taxon>Psychromonas</taxon>
    </lineage>
</organism>
<dbReference type="Proteomes" id="UP001157353">
    <property type="component" value="Unassembled WGS sequence"/>
</dbReference>
<sequence>MALLHGGQLAVIAQQYQIPESDWLDLSTGIAPFSYPVIDIPLPVWQQLPTISTTLIEVAKQYYQAEHCWPLAGSQQLIEQLPQLWLNKISADNKIIAKHVYLPKVGYKEHQQAWQQAGFELHFYQQQLPSDIIENSVVVVINPNNPNNDRFSIQQLCVLQQQCKKQQALLVIDEAFADIFPTDFSFVQQLNDGQGNNEDVIILRSIGKFFGLAGLRIGFVCSSQSWCEIIKQRIGPWSINGAALYITEQALNDTQWQQTQIIRLQQQSHSQYQILKQYFPHCRIETNALFNTVYSTDAASIHRRLCQQAIYVRLTDENDALRFGIADQLQLERLQYLLSELFQENKI</sequence>
<evidence type="ECO:0000313" key="6">
    <source>
        <dbReference type="Proteomes" id="UP001157353"/>
    </source>
</evidence>
<gene>
    <name evidence="5" type="primary">cobC</name>
    <name evidence="5" type="ORF">GCM10007916_24480</name>
</gene>
<dbReference type="InterPro" id="IPR015422">
    <property type="entry name" value="PyrdxlP-dep_Trfase_small"/>
</dbReference>
<dbReference type="EMBL" id="BSPQ01000013">
    <property type="protein sequence ID" value="GLS91379.1"/>
    <property type="molecule type" value="Genomic_DNA"/>
</dbReference>
<dbReference type="Pfam" id="PF00155">
    <property type="entry name" value="Aminotran_1_2"/>
    <property type="match status" value="1"/>
</dbReference>
<evidence type="ECO:0000256" key="1">
    <source>
        <dbReference type="ARBA" id="ARBA00001933"/>
    </source>
</evidence>
<dbReference type="SUPFAM" id="SSF53383">
    <property type="entry name" value="PLP-dependent transferases"/>
    <property type="match status" value="1"/>
</dbReference>
<dbReference type="Gene3D" id="3.40.640.10">
    <property type="entry name" value="Type I PLP-dependent aspartate aminotransferase-like (Major domain)"/>
    <property type="match status" value="1"/>
</dbReference>
<evidence type="ECO:0000256" key="3">
    <source>
        <dbReference type="RuleBase" id="RU000481"/>
    </source>
</evidence>
<protein>
    <recommendedName>
        <fullName evidence="3">Aminotransferase</fullName>
        <ecNumber evidence="3">2.6.1.-</ecNumber>
    </recommendedName>
</protein>
<dbReference type="Gene3D" id="3.90.1150.10">
    <property type="entry name" value="Aspartate Aminotransferase, domain 1"/>
    <property type="match status" value="1"/>
</dbReference>
<dbReference type="PANTHER" id="PTHR42885:SF1">
    <property type="entry name" value="THREONINE-PHOSPHATE DECARBOXYLASE"/>
    <property type="match status" value="1"/>
</dbReference>
<keyword evidence="2" id="KW-0663">Pyridoxal phosphate</keyword>
<name>A0ABQ6E1V5_9GAMM</name>
<dbReference type="PANTHER" id="PTHR42885">
    <property type="entry name" value="HISTIDINOL-PHOSPHATE AMINOTRANSFERASE-RELATED"/>
    <property type="match status" value="1"/>
</dbReference>
<reference evidence="6" key="1">
    <citation type="journal article" date="2019" name="Int. J. Syst. Evol. Microbiol.">
        <title>The Global Catalogue of Microorganisms (GCM) 10K type strain sequencing project: providing services to taxonomists for standard genome sequencing and annotation.</title>
        <authorList>
            <consortium name="The Broad Institute Genomics Platform"/>
            <consortium name="The Broad Institute Genome Sequencing Center for Infectious Disease"/>
            <person name="Wu L."/>
            <person name="Ma J."/>
        </authorList>
    </citation>
    <scope>NUCLEOTIDE SEQUENCE [LARGE SCALE GENOMIC DNA]</scope>
    <source>
        <strain evidence="6">NBRC 103166</strain>
    </source>
</reference>
<dbReference type="EC" id="2.6.1.-" evidence="3"/>
<evidence type="ECO:0000256" key="2">
    <source>
        <dbReference type="ARBA" id="ARBA00022898"/>
    </source>
</evidence>
<dbReference type="InterPro" id="IPR004839">
    <property type="entry name" value="Aminotransferase_I/II_large"/>
</dbReference>
<evidence type="ECO:0000313" key="5">
    <source>
        <dbReference type="EMBL" id="GLS91379.1"/>
    </source>
</evidence>
<dbReference type="RefSeq" id="WP_284204494.1">
    <property type="nucleotide sequence ID" value="NZ_BSPQ01000013.1"/>
</dbReference>
<accession>A0ABQ6E1V5</accession>
<dbReference type="InterPro" id="IPR004838">
    <property type="entry name" value="NHTrfase_class1_PyrdxlP-BS"/>
</dbReference>
<keyword evidence="3" id="KW-0032">Aminotransferase</keyword>